<proteinExistence type="predicted"/>
<dbReference type="InterPro" id="IPR002734">
    <property type="entry name" value="RibDG_C"/>
</dbReference>
<dbReference type="PANTHER" id="PTHR38011:SF11">
    <property type="entry name" value="2,5-DIAMINO-6-RIBOSYLAMINO-4(3H)-PYRIMIDINONE 5'-PHOSPHATE REDUCTASE"/>
    <property type="match status" value="1"/>
</dbReference>
<dbReference type="EMBL" id="FNAB01000012">
    <property type="protein sequence ID" value="SDE20910.1"/>
    <property type="molecule type" value="Genomic_DNA"/>
</dbReference>
<dbReference type="Proteomes" id="UP000199417">
    <property type="component" value="Unassembled WGS sequence"/>
</dbReference>
<dbReference type="STRING" id="168276.SAMN05444580_11231"/>
<dbReference type="InterPro" id="IPR024072">
    <property type="entry name" value="DHFR-like_dom_sf"/>
</dbReference>
<accession>A0A1G7B1V9</accession>
<reference evidence="2 3" key="1">
    <citation type="submission" date="2016-10" db="EMBL/GenBank/DDBJ databases">
        <authorList>
            <person name="de Groot N.N."/>
        </authorList>
    </citation>
    <scope>NUCLEOTIDE SEQUENCE [LARGE SCALE GENOMIC DNA]</scope>
    <source>
        <strain evidence="2 3">JCM 11308</strain>
    </source>
</reference>
<dbReference type="Gene3D" id="3.40.430.10">
    <property type="entry name" value="Dihydrofolate Reductase, subunit A"/>
    <property type="match status" value="1"/>
</dbReference>
<dbReference type="RefSeq" id="WP_072845751.1">
    <property type="nucleotide sequence ID" value="NZ_FNAB01000012.1"/>
</dbReference>
<evidence type="ECO:0000313" key="2">
    <source>
        <dbReference type="EMBL" id="SDE20910.1"/>
    </source>
</evidence>
<dbReference type="SUPFAM" id="SSF53597">
    <property type="entry name" value="Dihydrofolate reductase-like"/>
    <property type="match status" value="1"/>
</dbReference>
<dbReference type="AlphaFoldDB" id="A0A1G7B1V9"/>
<protein>
    <submittedName>
        <fullName evidence="2">Dihydrofolate reductase</fullName>
    </submittedName>
</protein>
<dbReference type="PANTHER" id="PTHR38011">
    <property type="entry name" value="DIHYDROFOLATE REDUCTASE FAMILY PROTEIN (AFU_ORTHOLOGUE AFUA_8G06820)"/>
    <property type="match status" value="1"/>
</dbReference>
<organism evidence="2 3">
    <name type="scientific">Rhodococcus tukisamuensis</name>
    <dbReference type="NCBI Taxonomy" id="168276"/>
    <lineage>
        <taxon>Bacteria</taxon>
        <taxon>Bacillati</taxon>
        <taxon>Actinomycetota</taxon>
        <taxon>Actinomycetes</taxon>
        <taxon>Mycobacteriales</taxon>
        <taxon>Nocardiaceae</taxon>
        <taxon>Rhodococcus</taxon>
    </lineage>
</organism>
<gene>
    <name evidence="2" type="ORF">SAMN05444580_11231</name>
</gene>
<evidence type="ECO:0000313" key="3">
    <source>
        <dbReference type="Proteomes" id="UP000199417"/>
    </source>
</evidence>
<dbReference type="GO" id="GO:0008703">
    <property type="term" value="F:5-amino-6-(5-phosphoribosylamino)uracil reductase activity"/>
    <property type="evidence" value="ECO:0007669"/>
    <property type="project" value="InterPro"/>
</dbReference>
<dbReference type="Pfam" id="PF01872">
    <property type="entry name" value="RibD_C"/>
    <property type="match status" value="1"/>
</dbReference>
<sequence length="186" mass="20498">MGRLIYSAIASIDGYTADADGNFDWAAPDEEVHGAVNDLERTVGTNLYGRRMYETMRYWETAPTGPDEPAEMRDFARIWRAADKVVYSRTLESAPGARTRIEREFDPEVVRRMKASATRDLSVGGPGLAGQAIRAGLVDECHLFLVPVLVGGGTRALPDGVRARLELVAERRFGGGTVHLHYRFGT</sequence>
<name>A0A1G7B1V9_9NOCA</name>
<evidence type="ECO:0000259" key="1">
    <source>
        <dbReference type="Pfam" id="PF01872"/>
    </source>
</evidence>
<dbReference type="GO" id="GO:0009231">
    <property type="term" value="P:riboflavin biosynthetic process"/>
    <property type="evidence" value="ECO:0007669"/>
    <property type="project" value="InterPro"/>
</dbReference>
<keyword evidence="3" id="KW-1185">Reference proteome</keyword>
<dbReference type="InterPro" id="IPR050765">
    <property type="entry name" value="Riboflavin_Biosynth_HTPR"/>
</dbReference>
<feature type="domain" description="Bacterial bifunctional deaminase-reductase C-terminal" evidence="1">
    <location>
        <begin position="4"/>
        <end position="177"/>
    </location>
</feature>